<evidence type="ECO:0000313" key="6">
    <source>
        <dbReference type="Proteomes" id="UP000295110"/>
    </source>
</evidence>
<dbReference type="Pfam" id="PF01926">
    <property type="entry name" value="MMR_HSR1"/>
    <property type="match status" value="1"/>
</dbReference>
<evidence type="ECO:0000259" key="4">
    <source>
        <dbReference type="Pfam" id="PF01926"/>
    </source>
</evidence>
<dbReference type="InterPro" id="IPR027417">
    <property type="entry name" value="P-loop_NTPase"/>
</dbReference>
<evidence type="ECO:0000256" key="3">
    <source>
        <dbReference type="SAM" id="MobiDB-lite"/>
    </source>
</evidence>
<organism evidence="5 6">
    <name type="scientific">Roseateles saccharophilus</name>
    <name type="common">Pseudomonas saccharophila</name>
    <dbReference type="NCBI Taxonomy" id="304"/>
    <lineage>
        <taxon>Bacteria</taxon>
        <taxon>Pseudomonadati</taxon>
        <taxon>Pseudomonadota</taxon>
        <taxon>Betaproteobacteria</taxon>
        <taxon>Burkholderiales</taxon>
        <taxon>Sphaerotilaceae</taxon>
        <taxon>Roseateles</taxon>
    </lineage>
</organism>
<dbReference type="Gene3D" id="3.40.50.300">
    <property type="entry name" value="P-loop containing nucleotide triphosphate hydrolases"/>
    <property type="match status" value="1"/>
</dbReference>
<evidence type="ECO:0000313" key="5">
    <source>
        <dbReference type="EMBL" id="TCV04420.1"/>
    </source>
</evidence>
<dbReference type="CDD" id="cd00882">
    <property type="entry name" value="Ras_like_GTPase"/>
    <property type="match status" value="1"/>
</dbReference>
<dbReference type="InterPro" id="IPR006073">
    <property type="entry name" value="GTP-bd"/>
</dbReference>
<feature type="compositionally biased region" description="Basic residues" evidence="3">
    <location>
        <begin position="19"/>
        <end position="32"/>
    </location>
</feature>
<dbReference type="Proteomes" id="UP000295110">
    <property type="component" value="Unassembled WGS sequence"/>
</dbReference>
<keyword evidence="2" id="KW-0175">Coiled coil</keyword>
<dbReference type="OrthoDB" id="7375852at2"/>
<proteinExistence type="predicted"/>
<keyword evidence="6" id="KW-1185">Reference proteome</keyword>
<protein>
    <submittedName>
        <fullName evidence="5">50S ribosome-binding GTPase</fullName>
    </submittedName>
</protein>
<feature type="domain" description="G" evidence="4">
    <location>
        <begin position="129"/>
        <end position="235"/>
    </location>
</feature>
<dbReference type="AlphaFoldDB" id="A0A4V2VSZ9"/>
<keyword evidence="1" id="KW-0694">RNA-binding</keyword>
<name>A0A4V2VSZ9_ROSSA</name>
<comment type="caution">
    <text evidence="5">The sequence shown here is derived from an EMBL/GenBank/DDBJ whole genome shotgun (WGS) entry which is preliminary data.</text>
</comment>
<dbReference type="SUPFAM" id="SSF52540">
    <property type="entry name" value="P-loop containing nucleoside triphosphate hydrolases"/>
    <property type="match status" value="1"/>
</dbReference>
<evidence type="ECO:0000256" key="1">
    <source>
        <dbReference type="PROSITE-ProRule" id="PRU00117"/>
    </source>
</evidence>
<feature type="region of interest" description="Disordered" evidence="3">
    <location>
        <begin position="1"/>
        <end position="32"/>
    </location>
</feature>
<dbReference type="EMBL" id="SMBU01000001">
    <property type="protein sequence ID" value="TCV04420.1"/>
    <property type="molecule type" value="Genomic_DNA"/>
</dbReference>
<dbReference type="GO" id="GO:0003723">
    <property type="term" value="F:RNA binding"/>
    <property type="evidence" value="ECO:0007669"/>
    <property type="project" value="UniProtKB-UniRule"/>
</dbReference>
<reference evidence="5 6" key="1">
    <citation type="submission" date="2019-03" db="EMBL/GenBank/DDBJ databases">
        <title>Genomic Encyclopedia of Type Strains, Phase IV (KMG-IV): sequencing the most valuable type-strain genomes for metagenomic binning, comparative biology and taxonomic classification.</title>
        <authorList>
            <person name="Goeker M."/>
        </authorList>
    </citation>
    <scope>NUCLEOTIDE SEQUENCE [LARGE SCALE GENOMIC DNA]</scope>
    <source>
        <strain evidence="5 6">DSM 654</strain>
    </source>
</reference>
<feature type="coiled-coil region" evidence="2">
    <location>
        <begin position="343"/>
        <end position="370"/>
    </location>
</feature>
<dbReference type="PROSITE" id="PS50084">
    <property type="entry name" value="KH_TYPE_1"/>
    <property type="match status" value="1"/>
</dbReference>
<accession>A0A4V2VSZ9</accession>
<evidence type="ECO:0000256" key="2">
    <source>
        <dbReference type="SAM" id="Coils"/>
    </source>
</evidence>
<gene>
    <name evidence="5" type="ORF">EV671_1001175</name>
</gene>
<sequence length="783" mass="86168">MPNRPASRGQEPSIESRKAPVRKGGPARKPPRLGRVNLAQTLARCSQAARSKFDEAEPVFEQIQAALKRFDKALAVAAKQHAAMSDTRDAAVKEAIAPLVTEKRDRIRIRFGDLRLAHGQRRRELDEFTVMFFGKTMAGKSTTIEALTAGDGSTIGAGDPDFTRNVRGERWDGITLIDTPGLLGFREELHGVAQAYVDRADLICMVVTDDSIEPELFLRMREVRGQNKHLVVLLNVKAANNPILLGEAEDAFDPQEMEQRISFIRDRLREVFPGDPATVIPYCANAAFEAQRAVDPIAREYLWRESRIDDVIGYIAGTIDQRGVSIRATAAFDSLQHYAQSIAADLEAELPAIERQLAELSRKRQEAGRLFARVVLDSQRDLEGFKDHFRRVHDELHELAWAFAREDRTGSVNEAFKQACRWDEVERRRKEIQQDVIDRTRRNLEYFRDSLGQDLTAAVSLAAAEDQGDFRLGDTDLNTGAWKLRLGKGIRTVGTAAASLGGAWAGAELGAAAGVAIGGPVGAAIGGLLGLFGGLIGGYVANRVASKAGDLVTSSGLKDRKGAQRGLREQMRDVLWERHRALHEELSTWVLELVRPTRDGVEQLLDAYSQALQAVSQQGRALVGELHRARHALARQSFDALLRSMHPAFQEGRATLVDASQWMQYRAKILVRGDGRRPVMGLVLGRGGEFIRTLREHTGHPVDVIEDDGSGLSPRMVCEALAPGRVPPSGVEVASSKGVQVTLPHREAGAVYGRQRRNLMLAEEVLGTPIVLRAGDALDRGSR</sequence>
<dbReference type="GO" id="GO:0005525">
    <property type="term" value="F:GTP binding"/>
    <property type="evidence" value="ECO:0007669"/>
    <property type="project" value="InterPro"/>
</dbReference>